<evidence type="ECO:0000313" key="2">
    <source>
        <dbReference type="Proteomes" id="UP000023152"/>
    </source>
</evidence>
<protein>
    <submittedName>
        <fullName evidence="1">Uncharacterized protein</fullName>
    </submittedName>
</protein>
<name>X6P1V0_RETFI</name>
<accession>X6P1V0</accession>
<gene>
    <name evidence="1" type="ORF">RFI_05589</name>
</gene>
<dbReference type="Proteomes" id="UP000023152">
    <property type="component" value="Unassembled WGS sequence"/>
</dbReference>
<sequence length="198" mass="23128">MSKERSATGANAEKRQGNDRETNIILWKREAFWMMDFEKSVRIISLKSIFCSPNNNVMNFSKKKERKRSTKNITRITKTGADTLAQKITEIGNGDTLIENTDDRLDQRTVLEAIDKDAAIVRLLDNCVQFLTDAQKLRLAINANRNRTCDPFSQNFKCPFENIVVLFKFFYIFFYLDKPKMFLIVSSKQEYCRQQKKV</sequence>
<comment type="caution">
    <text evidence="1">The sequence shown here is derived from an EMBL/GenBank/DDBJ whole genome shotgun (WGS) entry which is preliminary data.</text>
</comment>
<organism evidence="1 2">
    <name type="scientific">Reticulomyxa filosa</name>
    <dbReference type="NCBI Taxonomy" id="46433"/>
    <lineage>
        <taxon>Eukaryota</taxon>
        <taxon>Sar</taxon>
        <taxon>Rhizaria</taxon>
        <taxon>Retaria</taxon>
        <taxon>Foraminifera</taxon>
        <taxon>Monothalamids</taxon>
        <taxon>Reticulomyxidae</taxon>
        <taxon>Reticulomyxa</taxon>
    </lineage>
</organism>
<keyword evidence="2" id="KW-1185">Reference proteome</keyword>
<feature type="non-terminal residue" evidence="1">
    <location>
        <position position="198"/>
    </location>
</feature>
<evidence type="ECO:0000313" key="1">
    <source>
        <dbReference type="EMBL" id="ETO31532.1"/>
    </source>
</evidence>
<proteinExistence type="predicted"/>
<dbReference type="EMBL" id="ASPP01004863">
    <property type="protein sequence ID" value="ETO31532.1"/>
    <property type="molecule type" value="Genomic_DNA"/>
</dbReference>
<dbReference type="AlphaFoldDB" id="X6P1V0"/>
<reference evidence="1 2" key="1">
    <citation type="journal article" date="2013" name="Curr. Biol.">
        <title>The Genome of the Foraminiferan Reticulomyxa filosa.</title>
        <authorList>
            <person name="Glockner G."/>
            <person name="Hulsmann N."/>
            <person name="Schleicher M."/>
            <person name="Noegel A.A."/>
            <person name="Eichinger L."/>
            <person name="Gallinger C."/>
            <person name="Pawlowski J."/>
            <person name="Sierra R."/>
            <person name="Euteneuer U."/>
            <person name="Pillet L."/>
            <person name="Moustafa A."/>
            <person name="Platzer M."/>
            <person name="Groth M."/>
            <person name="Szafranski K."/>
            <person name="Schliwa M."/>
        </authorList>
    </citation>
    <scope>NUCLEOTIDE SEQUENCE [LARGE SCALE GENOMIC DNA]</scope>
</reference>